<protein>
    <submittedName>
        <fullName evidence="7">2-hydroxyacid dehydrogenase</fullName>
    </submittedName>
</protein>
<dbReference type="InterPro" id="IPR058205">
    <property type="entry name" value="D-LDH-like"/>
</dbReference>
<dbReference type="PROSITE" id="PS00671">
    <property type="entry name" value="D_2_HYDROXYACID_DH_3"/>
    <property type="match status" value="1"/>
</dbReference>
<dbReference type="InterPro" id="IPR006140">
    <property type="entry name" value="D-isomer_DH_NAD-bd"/>
</dbReference>
<comment type="caution">
    <text evidence="7">The sequence shown here is derived from an EMBL/GenBank/DDBJ whole genome shotgun (WGS) entry which is preliminary data.</text>
</comment>
<evidence type="ECO:0000256" key="4">
    <source>
        <dbReference type="RuleBase" id="RU003719"/>
    </source>
</evidence>
<evidence type="ECO:0000256" key="2">
    <source>
        <dbReference type="ARBA" id="ARBA00023002"/>
    </source>
</evidence>
<dbReference type="Proteomes" id="UP001526143">
    <property type="component" value="Unassembled WGS sequence"/>
</dbReference>
<keyword evidence="8" id="KW-1185">Reference proteome</keyword>
<dbReference type="Pfam" id="PF00389">
    <property type="entry name" value="2-Hacid_dh"/>
    <property type="match status" value="1"/>
</dbReference>
<dbReference type="InterPro" id="IPR029752">
    <property type="entry name" value="D-isomer_DH_CS1"/>
</dbReference>
<feature type="domain" description="D-isomer specific 2-hydroxyacid dehydrogenase NAD-binding" evidence="6">
    <location>
        <begin position="110"/>
        <end position="297"/>
    </location>
</feature>
<evidence type="ECO:0000313" key="8">
    <source>
        <dbReference type="Proteomes" id="UP001526143"/>
    </source>
</evidence>
<keyword evidence="2 4" id="KW-0560">Oxidoreductase</keyword>
<evidence type="ECO:0000313" key="7">
    <source>
        <dbReference type="EMBL" id="MCV3216463.1"/>
    </source>
</evidence>
<accession>A0ABT3B4Z9</accession>
<feature type="domain" description="D-isomer specific 2-hydroxyacid dehydrogenase catalytic" evidence="5">
    <location>
        <begin position="3"/>
        <end position="328"/>
    </location>
</feature>
<evidence type="ECO:0000256" key="1">
    <source>
        <dbReference type="ARBA" id="ARBA00005854"/>
    </source>
</evidence>
<sequence length="342" mass="37403">MKVAVFSTKVYDRQFLEAANSRNEHDLVFFEPRLNKDTAILAAGFPAVCVFVHDQADAATLEILASGGTRLLALRCAGFNNVDLKAADELGITVVRVPAYSPYAVAEHTVGLILCLNRKIHRAYNRIREGNFSLDGLLGFDLHGRTVGIIGTGKIGQILAQIMKGFGLSLLAYDVYRNPELEALGAKYVEKKELFANSDIISLHCPLMPETHHLINDKAVEQMKSGVMLINTSRGALIDATAVTKGLKSGKIGSLGIDVYEQEADLFFEDLSSAIIQDDVFERLIMFPNVLVTGHQAFFTENAVSKIAETTIGNITDVEHNRPCANEIRAEPTKLVVGEQKS</sequence>
<dbReference type="CDD" id="cd12183">
    <property type="entry name" value="LDH_like_2"/>
    <property type="match status" value="1"/>
</dbReference>
<dbReference type="Pfam" id="PF02826">
    <property type="entry name" value="2-Hacid_dh_C"/>
    <property type="match status" value="1"/>
</dbReference>
<dbReference type="InterPro" id="IPR029753">
    <property type="entry name" value="D-isomer_DH_CS"/>
</dbReference>
<dbReference type="RefSeq" id="WP_263748115.1">
    <property type="nucleotide sequence ID" value="NZ_JAOWRF010000335.1"/>
</dbReference>
<comment type="similarity">
    <text evidence="1 4">Belongs to the D-isomer specific 2-hydroxyacid dehydrogenase family.</text>
</comment>
<keyword evidence="3" id="KW-0520">NAD</keyword>
<dbReference type="InterPro" id="IPR006139">
    <property type="entry name" value="D-isomer_2_OHA_DH_cat_dom"/>
</dbReference>
<dbReference type="SUPFAM" id="SSF51735">
    <property type="entry name" value="NAD(P)-binding Rossmann-fold domains"/>
    <property type="match status" value="1"/>
</dbReference>
<dbReference type="PANTHER" id="PTHR43026:SF1">
    <property type="entry name" value="2-HYDROXYACID DEHYDROGENASE HOMOLOG 1-RELATED"/>
    <property type="match status" value="1"/>
</dbReference>
<gene>
    <name evidence="7" type="ORF">OGM63_23615</name>
</gene>
<reference evidence="7 8" key="1">
    <citation type="submission" date="2022-10" db="EMBL/GenBank/DDBJ databases">
        <title>Identification of biosynthetic pathway for the production of the potent trypsin inhibitor radiosumin.</title>
        <authorList>
            <person name="Fewer D.P."/>
            <person name="Delbaje E."/>
            <person name="Ouyang X."/>
            <person name="Agostino P.D."/>
            <person name="Wahlsten M."/>
            <person name="Jokela J."/>
            <person name="Permi P."/>
            <person name="Haapaniemi E."/>
            <person name="Koistinen H."/>
        </authorList>
    </citation>
    <scope>NUCLEOTIDE SEQUENCE [LARGE SCALE GENOMIC DNA]</scope>
    <source>
        <strain evidence="7 8">NIES-515</strain>
    </source>
</reference>
<organism evidence="7 8">
    <name type="scientific">Plectonema radiosum NIES-515</name>
    <dbReference type="NCBI Taxonomy" id="2986073"/>
    <lineage>
        <taxon>Bacteria</taxon>
        <taxon>Bacillati</taxon>
        <taxon>Cyanobacteriota</taxon>
        <taxon>Cyanophyceae</taxon>
        <taxon>Oscillatoriophycideae</taxon>
        <taxon>Oscillatoriales</taxon>
        <taxon>Microcoleaceae</taxon>
        <taxon>Plectonema</taxon>
    </lineage>
</organism>
<dbReference type="PROSITE" id="PS00065">
    <property type="entry name" value="D_2_HYDROXYACID_DH_1"/>
    <property type="match status" value="1"/>
</dbReference>
<evidence type="ECO:0000259" key="5">
    <source>
        <dbReference type="Pfam" id="PF00389"/>
    </source>
</evidence>
<dbReference type="PANTHER" id="PTHR43026">
    <property type="entry name" value="2-HYDROXYACID DEHYDROGENASE HOMOLOG 1-RELATED"/>
    <property type="match status" value="1"/>
</dbReference>
<evidence type="ECO:0000256" key="3">
    <source>
        <dbReference type="ARBA" id="ARBA00023027"/>
    </source>
</evidence>
<dbReference type="SUPFAM" id="SSF52283">
    <property type="entry name" value="Formate/glycerate dehydrogenase catalytic domain-like"/>
    <property type="match status" value="1"/>
</dbReference>
<evidence type="ECO:0000259" key="6">
    <source>
        <dbReference type="Pfam" id="PF02826"/>
    </source>
</evidence>
<name>A0ABT3B4Z9_9CYAN</name>
<dbReference type="Gene3D" id="3.40.50.720">
    <property type="entry name" value="NAD(P)-binding Rossmann-like Domain"/>
    <property type="match status" value="2"/>
</dbReference>
<dbReference type="PROSITE" id="PS00670">
    <property type="entry name" value="D_2_HYDROXYACID_DH_2"/>
    <property type="match status" value="1"/>
</dbReference>
<proteinExistence type="inferred from homology"/>
<dbReference type="InterPro" id="IPR036291">
    <property type="entry name" value="NAD(P)-bd_dom_sf"/>
</dbReference>
<dbReference type="EMBL" id="JAOWRF010000335">
    <property type="protein sequence ID" value="MCV3216463.1"/>
    <property type="molecule type" value="Genomic_DNA"/>
</dbReference>